<comment type="caution">
    <text evidence="3">The sequence shown here is derived from an EMBL/GenBank/DDBJ whole genome shotgun (WGS) entry which is preliminary data.</text>
</comment>
<dbReference type="PANTHER" id="PTHR42085:SF8">
    <property type="entry name" value="F-BOX DOMAIN-CONTAINING PROTEIN"/>
    <property type="match status" value="1"/>
</dbReference>
<feature type="compositionally biased region" description="Polar residues" evidence="1">
    <location>
        <begin position="17"/>
        <end position="27"/>
    </location>
</feature>
<dbReference type="AlphaFoldDB" id="A0AAI8Z745"/>
<feature type="domain" description="DUF7730" evidence="2">
    <location>
        <begin position="34"/>
        <end position="159"/>
    </location>
</feature>
<evidence type="ECO:0000313" key="4">
    <source>
        <dbReference type="Proteomes" id="UP001296104"/>
    </source>
</evidence>
<evidence type="ECO:0000259" key="2">
    <source>
        <dbReference type="Pfam" id="PF24864"/>
    </source>
</evidence>
<dbReference type="PANTHER" id="PTHR42085">
    <property type="entry name" value="F-BOX DOMAIN-CONTAINING PROTEIN"/>
    <property type="match status" value="1"/>
</dbReference>
<accession>A0AAI8Z745</accession>
<dbReference type="InterPro" id="IPR056632">
    <property type="entry name" value="DUF7730"/>
</dbReference>
<dbReference type="Pfam" id="PF24864">
    <property type="entry name" value="DUF7730"/>
    <property type="match status" value="1"/>
</dbReference>
<dbReference type="EMBL" id="CAVMBE010000098">
    <property type="protein sequence ID" value="CAK4033945.1"/>
    <property type="molecule type" value="Genomic_DNA"/>
</dbReference>
<organism evidence="3 4">
    <name type="scientific">Lecanosticta acicola</name>
    <dbReference type="NCBI Taxonomy" id="111012"/>
    <lineage>
        <taxon>Eukaryota</taxon>
        <taxon>Fungi</taxon>
        <taxon>Dikarya</taxon>
        <taxon>Ascomycota</taxon>
        <taxon>Pezizomycotina</taxon>
        <taxon>Dothideomycetes</taxon>
        <taxon>Dothideomycetidae</taxon>
        <taxon>Mycosphaerellales</taxon>
        <taxon>Mycosphaerellaceae</taxon>
        <taxon>Lecanosticta</taxon>
    </lineage>
</organism>
<reference evidence="3" key="1">
    <citation type="submission" date="2023-11" db="EMBL/GenBank/DDBJ databases">
        <authorList>
            <person name="Alioto T."/>
            <person name="Alioto T."/>
            <person name="Gomez Garrido J."/>
        </authorList>
    </citation>
    <scope>NUCLEOTIDE SEQUENCE</scope>
</reference>
<feature type="region of interest" description="Disordered" evidence="1">
    <location>
        <begin position="1"/>
        <end position="33"/>
    </location>
</feature>
<dbReference type="Proteomes" id="UP001296104">
    <property type="component" value="Unassembled WGS sequence"/>
</dbReference>
<keyword evidence="4" id="KW-1185">Reference proteome</keyword>
<name>A0AAI8Z745_9PEZI</name>
<protein>
    <recommendedName>
        <fullName evidence="2">DUF7730 domain-containing protein</fullName>
    </recommendedName>
</protein>
<dbReference type="InterPro" id="IPR038883">
    <property type="entry name" value="AN11006-like"/>
</dbReference>
<gene>
    <name evidence="3" type="ORF">LECACI_7A009103</name>
</gene>
<sequence length="265" mass="29608">MARKRKAKALASKKTTDQTTNNATESTDPPRIGFMDLPAEIRTEIYGFVFQEARHVSLEVRMHIHGRPREVCRPKASKQPGKLYSRKTKSWEPAPLQYISILFASRQVFHEAEPVLYGCNVLSFSRTTALQEFIDVIGKRAQHIRHVHIKSNGYKKTNARAAFKALAVAKGLRTLSIEHNNVCPISYGYRPARTSAADVAADCKVLMKTLQKHRQENDLSGSVPEVLEFRIDHPPTSCCVNISAANANIQAQARRIISGYLGLGN</sequence>
<evidence type="ECO:0000313" key="3">
    <source>
        <dbReference type="EMBL" id="CAK4033945.1"/>
    </source>
</evidence>
<proteinExistence type="predicted"/>
<evidence type="ECO:0000256" key="1">
    <source>
        <dbReference type="SAM" id="MobiDB-lite"/>
    </source>
</evidence>